<evidence type="ECO:0000313" key="2">
    <source>
        <dbReference type="Proteomes" id="UP001500124"/>
    </source>
</evidence>
<comment type="caution">
    <text evidence="1">The sequence shown here is derived from an EMBL/GenBank/DDBJ whole genome shotgun (WGS) entry which is preliminary data.</text>
</comment>
<evidence type="ECO:0008006" key="3">
    <source>
        <dbReference type="Google" id="ProtNLM"/>
    </source>
</evidence>
<protein>
    <recommendedName>
        <fullName evidence="3">Protein kilB</fullName>
    </recommendedName>
</protein>
<gene>
    <name evidence="1" type="ORF">GCM10023336_78360</name>
</gene>
<dbReference type="Proteomes" id="UP001500124">
    <property type="component" value="Unassembled WGS sequence"/>
</dbReference>
<evidence type="ECO:0000313" key="1">
    <source>
        <dbReference type="EMBL" id="GAA5083322.1"/>
    </source>
</evidence>
<dbReference type="EMBL" id="BAABKC010000163">
    <property type="protein sequence ID" value="GAA5083322.1"/>
    <property type="molecule type" value="Genomic_DNA"/>
</dbReference>
<name>A0ABP9LTV4_9ACTN</name>
<reference evidence="2" key="1">
    <citation type="journal article" date="2019" name="Int. J. Syst. Evol. Microbiol.">
        <title>The Global Catalogue of Microorganisms (GCM) 10K type strain sequencing project: providing services to taxonomists for standard genome sequencing and annotation.</title>
        <authorList>
            <consortium name="The Broad Institute Genomics Platform"/>
            <consortium name="The Broad Institute Genome Sequencing Center for Infectious Disease"/>
            <person name="Wu L."/>
            <person name="Ma J."/>
        </authorList>
    </citation>
    <scope>NUCLEOTIDE SEQUENCE [LARGE SCALE GENOMIC DNA]</scope>
    <source>
        <strain evidence="2">JCM 18410</strain>
    </source>
</reference>
<keyword evidence="2" id="KW-1185">Reference proteome</keyword>
<dbReference type="RefSeq" id="WP_345672831.1">
    <property type="nucleotide sequence ID" value="NZ_BAABKC010000163.1"/>
</dbReference>
<accession>A0ABP9LTV4</accession>
<organism evidence="1 2">
    <name type="scientific">Streptomyces similanensis</name>
    <dbReference type="NCBI Taxonomy" id="1274988"/>
    <lineage>
        <taxon>Bacteria</taxon>
        <taxon>Bacillati</taxon>
        <taxon>Actinomycetota</taxon>
        <taxon>Actinomycetes</taxon>
        <taxon>Kitasatosporales</taxon>
        <taxon>Streptomycetaceae</taxon>
        <taxon>Streptomyces</taxon>
    </lineage>
</organism>
<proteinExistence type="predicted"/>
<sequence>MELLIAVIAIIGTLLGALVTGKLQERAAGRTEAAMRGEQLRRDRLDAVTNLAEAISTHRSLMWRRGDAVLKNASTDRVDELRAQTQESRSQVTRPLVALRILVTDPAVRAAADQMVTLTYAMREAYTDADALTQAREDAKNACDAFVEAAAAYFARTA</sequence>